<evidence type="ECO:0000313" key="3">
    <source>
        <dbReference type="Proteomes" id="UP000252107"/>
    </source>
</evidence>
<feature type="region of interest" description="Disordered" evidence="1">
    <location>
        <begin position="37"/>
        <end position="62"/>
    </location>
</feature>
<comment type="caution">
    <text evidence="2">The sequence shown here is derived from an EMBL/GenBank/DDBJ whole genome shotgun (WGS) entry which is preliminary data.</text>
</comment>
<dbReference type="Pfam" id="PF20363">
    <property type="entry name" value="DUF6658"/>
    <property type="match status" value="1"/>
</dbReference>
<proteinExistence type="predicted"/>
<feature type="compositionally biased region" description="Basic and acidic residues" evidence="1">
    <location>
        <begin position="169"/>
        <end position="180"/>
    </location>
</feature>
<gene>
    <name evidence="2" type="ORF">A6770_02275</name>
</gene>
<evidence type="ECO:0000256" key="1">
    <source>
        <dbReference type="SAM" id="MobiDB-lite"/>
    </source>
</evidence>
<keyword evidence="3" id="KW-1185">Reference proteome</keyword>
<dbReference type="EMBL" id="LXQD01000306">
    <property type="protein sequence ID" value="RCJ27133.1"/>
    <property type="molecule type" value="Genomic_DNA"/>
</dbReference>
<feature type="region of interest" description="Disordered" evidence="1">
    <location>
        <begin position="164"/>
        <end position="188"/>
    </location>
</feature>
<feature type="compositionally biased region" description="Polar residues" evidence="1">
    <location>
        <begin position="37"/>
        <end position="46"/>
    </location>
</feature>
<protein>
    <submittedName>
        <fullName evidence="2">Uncharacterized protein</fullName>
    </submittedName>
</protein>
<accession>A0A367QUW6</accession>
<name>A0A367QUW6_9NOSO</name>
<dbReference type="Proteomes" id="UP000252107">
    <property type="component" value="Unassembled WGS sequence"/>
</dbReference>
<sequence>MSSLIAFWKKLRLSQILTIFLAGLFLIVSTACSGANTQGANPQNPAVQAGGANNPYKGGGDKYGIYRESTDPRVNNAEANRGRDRASLDSNSQVLIATNTESEILYPGAETPAGRVNKERELPIITEENFRKPEPGNLIQDEPNVGTRIQERIETVKEAVEDASGFLQDKADEASARPELQRNPAVGK</sequence>
<reference evidence="2" key="1">
    <citation type="submission" date="2016-04" db="EMBL/GenBank/DDBJ databases">
        <authorList>
            <person name="Tabuchi Yagui T.R."/>
        </authorList>
    </citation>
    <scope>NUCLEOTIDE SEQUENCE [LARGE SCALE GENOMIC DNA]</scope>
    <source>
        <strain evidence="2">NIES-26</strain>
    </source>
</reference>
<evidence type="ECO:0000313" key="2">
    <source>
        <dbReference type="EMBL" id="RCJ27133.1"/>
    </source>
</evidence>
<dbReference type="AlphaFoldDB" id="A0A367QUW6"/>
<dbReference type="InterPro" id="IPR046599">
    <property type="entry name" value="DUF6658"/>
</dbReference>
<organism evidence="2 3">
    <name type="scientific">Nostoc minutum NIES-26</name>
    <dbReference type="NCBI Taxonomy" id="1844469"/>
    <lineage>
        <taxon>Bacteria</taxon>
        <taxon>Bacillati</taxon>
        <taxon>Cyanobacteriota</taxon>
        <taxon>Cyanophyceae</taxon>
        <taxon>Nostocales</taxon>
        <taxon>Nostocaceae</taxon>
        <taxon>Nostoc</taxon>
    </lineage>
</organism>